<accession>W0SEL1</accession>
<organism evidence="2 3">
    <name type="scientific">Sulfuritalea hydrogenivorans sk43H</name>
    <dbReference type="NCBI Taxonomy" id="1223802"/>
    <lineage>
        <taxon>Bacteria</taxon>
        <taxon>Pseudomonadati</taxon>
        <taxon>Pseudomonadota</taxon>
        <taxon>Betaproteobacteria</taxon>
        <taxon>Nitrosomonadales</taxon>
        <taxon>Sterolibacteriaceae</taxon>
        <taxon>Sulfuritalea</taxon>
    </lineage>
</organism>
<reference evidence="2 3" key="1">
    <citation type="journal article" date="2014" name="Syst. Appl. Microbiol.">
        <title>Complete genomes of freshwater sulfur oxidizers Sulfuricella denitrificans skB26 and Sulfuritalea hydrogenivorans sk43H: genetic insights into the sulfur oxidation pathway of betaproteobacteria.</title>
        <authorList>
            <person name="Watanabe T."/>
            <person name="Kojima H."/>
            <person name="Fukui M."/>
        </authorList>
    </citation>
    <scope>NUCLEOTIDE SEQUENCE [LARGE SCALE GENOMIC DNA]</scope>
    <source>
        <strain evidence="2">DSM22779</strain>
    </source>
</reference>
<proteinExistence type="predicted"/>
<evidence type="ECO:0000313" key="2">
    <source>
        <dbReference type="EMBL" id="BAO29674.1"/>
    </source>
</evidence>
<evidence type="ECO:0000256" key="1">
    <source>
        <dbReference type="SAM" id="MobiDB-lite"/>
    </source>
</evidence>
<dbReference type="HOGENOM" id="CLU_526680_0_0_4"/>
<dbReference type="KEGG" id="shd:SUTH_01882"/>
<dbReference type="EMBL" id="AP012547">
    <property type="protein sequence ID" value="BAO29674.1"/>
    <property type="molecule type" value="Genomic_DNA"/>
</dbReference>
<keyword evidence="3" id="KW-1185">Reference proteome</keyword>
<dbReference type="Proteomes" id="UP000031637">
    <property type="component" value="Chromosome"/>
</dbReference>
<dbReference type="AlphaFoldDB" id="W0SEL1"/>
<name>W0SEL1_9PROT</name>
<evidence type="ECO:0000313" key="3">
    <source>
        <dbReference type="Proteomes" id="UP000031637"/>
    </source>
</evidence>
<dbReference type="STRING" id="1223802.SUTH_01882"/>
<protein>
    <submittedName>
        <fullName evidence="2">Uncharacterized protein</fullName>
    </submittedName>
</protein>
<sequence>MAVAILTVSTIATPQLSLAASAERISVMESKFGVLFTAKEKAPRLIRVVEVPNAEGIAYGWILRIKKSEKPSEISEVLRMPAPAKNVHVNVAKTSLSKDGRTLTTRIDVDASEEVIGNFWTVAPDDPIGQYTIEIKQSGAVLAKFDFEIVKKSKEEVLRSSLEIREREYFARVAEGAEQPEASAIGPIKDCEKRTYDRACLIENATASLTAESSGLSRVLEYFGRESDGSARRLMTLTRGIKPTKDGYAELEPFIHASSYYIVNGDEKAATIERDRFVDELEKVLRQGSFSNKADNIMLYCATIASAPKAGAALWIPVVQKYCNLKKLDELAFGLDSAEKNFMPLLKTIVAAHEKNEEVYKENIAEALSLVDTMRRYATTSMKETGASSGEMKNLLDRYYIFLARASFFMGQSEVGARVLSHVNRISEEFPSLPGDMDSWIDLRTETAIQYLRHGKKEMAKELVVTLTKIGENKKFRNSAVKAFACAAILRQRIELEESRPQPQKGPELPTKGQNAA</sequence>
<gene>
    <name evidence="2" type="ORF">SUTH_01882</name>
</gene>
<feature type="region of interest" description="Disordered" evidence="1">
    <location>
        <begin position="497"/>
        <end position="517"/>
    </location>
</feature>